<evidence type="ECO:0000313" key="7">
    <source>
        <dbReference type="Proteomes" id="UP001597371"/>
    </source>
</evidence>
<keyword evidence="7" id="KW-1185">Reference proteome</keyword>
<evidence type="ECO:0000256" key="2">
    <source>
        <dbReference type="ARBA" id="ARBA00005695"/>
    </source>
</evidence>
<evidence type="ECO:0000256" key="3">
    <source>
        <dbReference type="ARBA" id="ARBA00022729"/>
    </source>
</evidence>
<sequence length="529" mass="56798">MTLAIRPLAPLAALLLASAAPAPLSAQEGGTVRAVMHSALRILDPIASSGTITRNHGYMVFDTLLGVDENLQPKPQMADWEVSEDGLTYSFTLREGLLWHDGAPVTAADCVASLKRWAQFDAGGRVMMAYVEAIEAEGDRQFSIRLSEPLGSVPDLLAKPSSVPAFMMPQRLAETPAGDTIAEQIGSGPFRFSDAEFQPGVQVVYEKFEDYVPRDEPPSGTAGGKVVNVDRVEWIAMPDAQTSLNALISGDIDYIERAPIDLLPILEAQEDISIEVLEPLGMQVGGRMNFLHPPFDNVEIRRAALMALGQPDVLAALIGDPRYYEVCGAIFGCGTPFASQTGARTLTEGGDVEAARAALEAAGYDGTPVVLLQPTDVATLAAQPMVAADALRRAGFEVRLEPMDWQTLVSRRASQGAPSEGGWNMFFTNANVDSLSNPIINMYLTATGTEGSWFGWPTDPELEALRIDFAMAQSEEARVAAAEAVQAHVMEQVIMVPLGQFKNVTAWGPALDGLIEGPVPAFWNLTKSE</sequence>
<protein>
    <submittedName>
        <fullName evidence="6">ABC transporter substrate-binding protein</fullName>
    </submittedName>
</protein>
<comment type="caution">
    <text evidence="6">The sequence shown here is derived from an EMBL/GenBank/DDBJ whole genome shotgun (WGS) entry which is preliminary data.</text>
</comment>
<dbReference type="Gene3D" id="3.10.105.10">
    <property type="entry name" value="Dipeptide-binding Protein, Domain 3"/>
    <property type="match status" value="1"/>
</dbReference>
<dbReference type="InterPro" id="IPR030678">
    <property type="entry name" value="Peptide/Ni-bd"/>
</dbReference>
<evidence type="ECO:0000256" key="4">
    <source>
        <dbReference type="SAM" id="SignalP"/>
    </source>
</evidence>
<comment type="subcellular location">
    <subcellularLocation>
        <location evidence="1">Periplasm</location>
    </subcellularLocation>
</comment>
<gene>
    <name evidence="6" type="ORF">ACFSKQ_12570</name>
</gene>
<evidence type="ECO:0000259" key="5">
    <source>
        <dbReference type="Pfam" id="PF00496"/>
    </source>
</evidence>
<dbReference type="PANTHER" id="PTHR30290">
    <property type="entry name" value="PERIPLASMIC BINDING COMPONENT OF ABC TRANSPORTER"/>
    <property type="match status" value="1"/>
</dbReference>
<keyword evidence="3 4" id="KW-0732">Signal</keyword>
<feature type="domain" description="Solute-binding protein family 5" evidence="5">
    <location>
        <begin position="73"/>
        <end position="446"/>
    </location>
</feature>
<dbReference type="PANTHER" id="PTHR30290:SF38">
    <property type="entry name" value="D,D-DIPEPTIDE-BINDING PERIPLASMIC PROTEIN DDPA-RELATED"/>
    <property type="match status" value="1"/>
</dbReference>
<evidence type="ECO:0000313" key="6">
    <source>
        <dbReference type="EMBL" id="MFD2238283.1"/>
    </source>
</evidence>
<dbReference type="PIRSF" id="PIRSF002741">
    <property type="entry name" value="MppA"/>
    <property type="match status" value="1"/>
</dbReference>
<dbReference type="SUPFAM" id="SSF53850">
    <property type="entry name" value="Periplasmic binding protein-like II"/>
    <property type="match status" value="1"/>
</dbReference>
<accession>A0ABW5CQE7</accession>
<name>A0ABW5CQE7_9HYPH</name>
<dbReference type="CDD" id="cd08502">
    <property type="entry name" value="PBP2_NikA_DppA_OppA_like_16"/>
    <property type="match status" value="1"/>
</dbReference>
<reference evidence="7" key="1">
    <citation type="journal article" date="2019" name="Int. J. Syst. Evol. Microbiol.">
        <title>The Global Catalogue of Microorganisms (GCM) 10K type strain sequencing project: providing services to taxonomists for standard genome sequencing and annotation.</title>
        <authorList>
            <consortium name="The Broad Institute Genomics Platform"/>
            <consortium name="The Broad Institute Genome Sequencing Center for Infectious Disease"/>
            <person name="Wu L."/>
            <person name="Ma J."/>
        </authorList>
    </citation>
    <scope>NUCLEOTIDE SEQUENCE [LARGE SCALE GENOMIC DNA]</scope>
    <source>
        <strain evidence="7">ZS-35-S2</strain>
    </source>
</reference>
<dbReference type="InterPro" id="IPR000914">
    <property type="entry name" value="SBP_5_dom"/>
</dbReference>
<proteinExistence type="inferred from homology"/>
<organism evidence="6 7">
    <name type="scientific">Aureimonas populi</name>
    <dbReference type="NCBI Taxonomy" id="1701758"/>
    <lineage>
        <taxon>Bacteria</taxon>
        <taxon>Pseudomonadati</taxon>
        <taxon>Pseudomonadota</taxon>
        <taxon>Alphaproteobacteria</taxon>
        <taxon>Hyphomicrobiales</taxon>
        <taxon>Aurantimonadaceae</taxon>
        <taxon>Aureimonas</taxon>
    </lineage>
</organism>
<dbReference type="InterPro" id="IPR039424">
    <property type="entry name" value="SBP_5"/>
</dbReference>
<dbReference type="Pfam" id="PF00496">
    <property type="entry name" value="SBP_bac_5"/>
    <property type="match status" value="1"/>
</dbReference>
<dbReference type="Gene3D" id="3.40.190.10">
    <property type="entry name" value="Periplasmic binding protein-like II"/>
    <property type="match status" value="1"/>
</dbReference>
<dbReference type="RefSeq" id="WP_209738825.1">
    <property type="nucleotide sequence ID" value="NZ_CP072611.1"/>
</dbReference>
<dbReference type="EMBL" id="JBHUIJ010000015">
    <property type="protein sequence ID" value="MFD2238283.1"/>
    <property type="molecule type" value="Genomic_DNA"/>
</dbReference>
<feature type="chain" id="PRO_5046204745" evidence="4">
    <location>
        <begin position="27"/>
        <end position="529"/>
    </location>
</feature>
<dbReference type="Proteomes" id="UP001597371">
    <property type="component" value="Unassembled WGS sequence"/>
</dbReference>
<evidence type="ECO:0000256" key="1">
    <source>
        <dbReference type="ARBA" id="ARBA00004418"/>
    </source>
</evidence>
<comment type="similarity">
    <text evidence="2">Belongs to the bacterial solute-binding protein 5 family.</text>
</comment>
<feature type="signal peptide" evidence="4">
    <location>
        <begin position="1"/>
        <end position="26"/>
    </location>
</feature>